<feature type="compositionally biased region" description="Basic and acidic residues" evidence="1">
    <location>
        <begin position="15"/>
        <end position="24"/>
    </location>
</feature>
<evidence type="ECO:0000313" key="3">
    <source>
        <dbReference type="Proteomes" id="UP000197269"/>
    </source>
</evidence>
<dbReference type="AlphaFoldDB" id="A0A246DV38"/>
<protein>
    <submittedName>
        <fullName evidence="2">Uncharacterized protein</fullName>
    </submittedName>
</protein>
<organism evidence="2 3">
    <name type="scientific">Rhizobium esperanzae</name>
    <dbReference type="NCBI Taxonomy" id="1967781"/>
    <lineage>
        <taxon>Bacteria</taxon>
        <taxon>Pseudomonadati</taxon>
        <taxon>Pseudomonadota</taxon>
        <taxon>Alphaproteobacteria</taxon>
        <taxon>Hyphomicrobiales</taxon>
        <taxon>Rhizobiaceae</taxon>
        <taxon>Rhizobium/Agrobacterium group</taxon>
        <taxon>Rhizobium</taxon>
    </lineage>
</organism>
<name>A0A246DV38_9HYPH</name>
<sequence length="95" mass="10984">MCWKKARRTPLQFSERTDPVDPRRPDRHRFARSGRLGKRRLACFRSDGAALSTSTDVQTELVSCWPRLGHRWRLMQMGNDAGDWARKSLIGILST</sequence>
<comment type="caution">
    <text evidence="2">The sequence shown here is derived from an EMBL/GenBank/DDBJ whole genome shotgun (WGS) entry which is preliminary data.</text>
</comment>
<accession>A0A246DV38</accession>
<evidence type="ECO:0000313" key="2">
    <source>
        <dbReference type="EMBL" id="OWO94226.1"/>
    </source>
</evidence>
<gene>
    <name evidence="2" type="ORF">B5E41_13740</name>
</gene>
<proteinExistence type="predicted"/>
<feature type="region of interest" description="Disordered" evidence="1">
    <location>
        <begin position="1"/>
        <end position="33"/>
    </location>
</feature>
<dbReference type="Proteomes" id="UP000197269">
    <property type="component" value="Unassembled WGS sequence"/>
</dbReference>
<evidence type="ECO:0000256" key="1">
    <source>
        <dbReference type="SAM" id="MobiDB-lite"/>
    </source>
</evidence>
<dbReference type="EMBL" id="MXPU01000008">
    <property type="protein sequence ID" value="OWO94226.1"/>
    <property type="molecule type" value="Genomic_DNA"/>
</dbReference>
<reference evidence="2 3" key="1">
    <citation type="submission" date="2017-03" db="EMBL/GenBank/DDBJ databases">
        <title>Genome of strain Rhizobium sp. CNPSo 668.</title>
        <authorList>
            <person name="Ribeiro R."/>
        </authorList>
    </citation>
    <scope>NUCLEOTIDE SEQUENCE [LARGE SCALE GENOMIC DNA]</scope>
    <source>
        <strain evidence="2 3">CNPSo 668</strain>
    </source>
</reference>